<dbReference type="PANTHER" id="PTHR33387">
    <property type="entry name" value="RMLC-LIKE JELLY ROLL FOLD PROTEIN"/>
    <property type="match status" value="1"/>
</dbReference>
<dbReference type="InterPro" id="IPR039935">
    <property type="entry name" value="YML079W-like"/>
</dbReference>
<gene>
    <name evidence="2" type="ORF">AACH10_08650</name>
</gene>
<dbReference type="PANTHER" id="PTHR33387:SF3">
    <property type="entry name" value="DUF985 DOMAIN-CONTAINING PROTEIN"/>
    <property type="match status" value="1"/>
</dbReference>
<evidence type="ECO:0000313" key="3">
    <source>
        <dbReference type="Proteomes" id="UP001365405"/>
    </source>
</evidence>
<feature type="domain" description="DUF985" evidence="1">
    <location>
        <begin position="8"/>
        <end position="146"/>
    </location>
</feature>
<evidence type="ECO:0000259" key="1">
    <source>
        <dbReference type="Pfam" id="PF06172"/>
    </source>
</evidence>
<dbReference type="RefSeq" id="WP_341409991.1">
    <property type="nucleotide sequence ID" value="NZ_JBBUTH010000004.1"/>
</dbReference>
<dbReference type="SUPFAM" id="SSF51182">
    <property type="entry name" value="RmlC-like cupins"/>
    <property type="match status" value="1"/>
</dbReference>
<dbReference type="Pfam" id="PF06172">
    <property type="entry name" value="Cupin_5"/>
    <property type="match status" value="1"/>
</dbReference>
<proteinExistence type="predicted"/>
<dbReference type="EMBL" id="JBBUTH010000004">
    <property type="protein sequence ID" value="MEK8050307.1"/>
    <property type="molecule type" value="Genomic_DNA"/>
</dbReference>
<keyword evidence="3" id="KW-1185">Reference proteome</keyword>
<accession>A0ABU9CEL2</accession>
<dbReference type="Proteomes" id="UP001365405">
    <property type="component" value="Unassembled WGS sequence"/>
</dbReference>
<dbReference type="InterPro" id="IPR009327">
    <property type="entry name" value="Cupin_DUF985"/>
</dbReference>
<dbReference type="Gene3D" id="2.60.120.10">
    <property type="entry name" value="Jelly Rolls"/>
    <property type="match status" value="1"/>
</dbReference>
<dbReference type="InterPro" id="IPR011051">
    <property type="entry name" value="RmlC_Cupin_sf"/>
</dbReference>
<dbReference type="CDD" id="cd06121">
    <property type="entry name" value="cupin_YML079wp"/>
    <property type="match status" value="1"/>
</dbReference>
<organism evidence="2 3">
    <name type="scientific">Pseudaquabacterium inlustre</name>
    <dbReference type="NCBI Taxonomy" id="2984192"/>
    <lineage>
        <taxon>Bacteria</taxon>
        <taxon>Pseudomonadati</taxon>
        <taxon>Pseudomonadota</taxon>
        <taxon>Betaproteobacteria</taxon>
        <taxon>Burkholderiales</taxon>
        <taxon>Sphaerotilaceae</taxon>
        <taxon>Pseudaquabacterium</taxon>
    </lineage>
</organism>
<comment type="caution">
    <text evidence="2">The sequence shown here is derived from an EMBL/GenBank/DDBJ whole genome shotgun (WGS) entry which is preliminary data.</text>
</comment>
<protein>
    <submittedName>
        <fullName evidence="2">Cupin domain-containing protein</fullName>
    </submittedName>
</protein>
<reference evidence="2 3" key="1">
    <citation type="submission" date="2024-04" db="EMBL/GenBank/DDBJ databases">
        <title>Novel species of the genus Ideonella isolated from streams.</title>
        <authorList>
            <person name="Lu H."/>
        </authorList>
    </citation>
    <scope>NUCLEOTIDE SEQUENCE [LARGE SCALE GENOMIC DNA]</scope>
    <source>
        <strain evidence="2 3">DXS22W</strain>
    </source>
</reference>
<evidence type="ECO:0000313" key="2">
    <source>
        <dbReference type="EMBL" id="MEK8050307.1"/>
    </source>
</evidence>
<sequence length="167" mass="18153">MPLSARAQQLIERLALAPHPEGGFFAEVHRATATVDPCDGRPPRAALTSIYFVLADRGSSRWHRVRSDEVWCHLEGAPLVLHQLDDRDASQPPRVSGTLLAPVTEHTAPQATVPAGVWQAAQSEGEYTLVACMVAPGFDFADFTMMAPDEPLRAWLAEHHPALAALC</sequence>
<name>A0ABU9CEL2_9BURK</name>
<dbReference type="InterPro" id="IPR014710">
    <property type="entry name" value="RmlC-like_jellyroll"/>
</dbReference>